<feature type="active site" description="Nucleophile" evidence="1">
    <location>
        <position position="196"/>
    </location>
</feature>
<dbReference type="SUPFAM" id="SSF53474">
    <property type="entry name" value="alpha/beta-Hydrolases"/>
    <property type="match status" value="1"/>
</dbReference>
<dbReference type="Gene3D" id="3.40.50.1820">
    <property type="entry name" value="alpha/beta hydrolase"/>
    <property type="match status" value="1"/>
</dbReference>
<comment type="caution">
    <text evidence="3">The sequence shown here is derived from an EMBL/GenBank/DDBJ whole genome shotgun (WGS) entry which is preliminary data.</text>
</comment>
<evidence type="ECO:0000313" key="4">
    <source>
        <dbReference type="Proteomes" id="UP000245959"/>
    </source>
</evidence>
<protein>
    <submittedName>
        <fullName evidence="3">Cephalosporin-C deacetylase</fullName>
    </submittedName>
</protein>
<feature type="domain" description="Acetyl xylan esterase" evidence="2">
    <location>
        <begin position="25"/>
        <end position="225"/>
    </location>
</feature>
<dbReference type="InterPro" id="IPR008391">
    <property type="entry name" value="AXE1_dom"/>
</dbReference>
<reference evidence="3 4" key="1">
    <citation type="submission" date="2018-04" db="EMBL/GenBank/DDBJ databases">
        <title>Genomic Encyclopedia of Type Strains, Phase IV (KMG-IV): sequencing the most valuable type-strain genomes for metagenomic binning, comparative biology and taxonomic classification.</title>
        <authorList>
            <person name="Goeker M."/>
        </authorList>
    </citation>
    <scope>NUCLEOTIDE SEQUENCE [LARGE SCALE GENOMIC DNA]</scope>
    <source>
        <strain evidence="3 4">DSM 14823</strain>
    </source>
</reference>
<dbReference type="Proteomes" id="UP000245959">
    <property type="component" value="Unassembled WGS sequence"/>
</dbReference>
<dbReference type="OrthoDB" id="9770528at2"/>
<dbReference type="RefSeq" id="WP_116885637.1">
    <property type="nucleotide sequence ID" value="NZ_CABMMC010000031.1"/>
</dbReference>
<evidence type="ECO:0000313" key="3">
    <source>
        <dbReference type="EMBL" id="PVY35637.1"/>
    </source>
</evidence>
<dbReference type="Pfam" id="PF05448">
    <property type="entry name" value="AXE1"/>
    <property type="match status" value="2"/>
</dbReference>
<dbReference type="PANTHER" id="PTHR40111">
    <property type="entry name" value="CEPHALOSPORIN-C DEACETYLASE"/>
    <property type="match status" value="1"/>
</dbReference>
<accession>A0A2U1AGW9</accession>
<feature type="active site" description="Charge relay system" evidence="1">
    <location>
        <position position="267"/>
    </location>
</feature>
<gene>
    <name evidence="3" type="ORF">C8D82_1399</name>
</gene>
<proteinExistence type="predicted"/>
<dbReference type="ESTHER" id="9bact-d1nbv9">
    <property type="family name" value="Acetyl-esterase_deacetylase"/>
</dbReference>
<dbReference type="InterPro" id="IPR039069">
    <property type="entry name" value="CE7"/>
</dbReference>
<keyword evidence="4" id="KW-1185">Reference proteome</keyword>
<feature type="active site" description="Charge relay system" evidence="1">
    <location>
        <position position="296"/>
    </location>
</feature>
<dbReference type="AlphaFoldDB" id="A0A2U1AGW9"/>
<dbReference type="PANTHER" id="PTHR40111:SF1">
    <property type="entry name" value="CEPHALOSPORIN-C DEACETYLASE"/>
    <property type="match status" value="1"/>
</dbReference>
<dbReference type="GeneID" id="78296907"/>
<sequence length="315" mass="34686">MKFGMVPQALPGSDRGEKAAVFNHKDIRPALPEPEEFNEFWRSGLAEVAAVPADVRRKRIEALCDGRREVCRISFATVGGGRIYGFLTRPAGAGPFPALVSVPGAGPGTGPDAESANEGFAVLYCNVFPYETTEDCAENERRYEAFNREGLYIYRGAESPERCLMRSALLGIGRAVEWFAAQPFVDADRIGVFGSSQGGGFALMLAGLVPHFRAAAANVPAFCDFGGEKSGWPQFRRHGFDRMQLFDAAYFAARIQCPVKMIAGWRDEVCPPESVYAAYNCINAPKEIIDEPSMAHEIWPSYGRLQQWLREELKG</sequence>
<name>A0A2U1AGW9_9BACT</name>
<evidence type="ECO:0000259" key="2">
    <source>
        <dbReference type="Pfam" id="PF05448"/>
    </source>
</evidence>
<feature type="domain" description="Acetyl xylan esterase" evidence="2">
    <location>
        <begin position="240"/>
        <end position="309"/>
    </location>
</feature>
<dbReference type="InterPro" id="IPR029058">
    <property type="entry name" value="AB_hydrolase_fold"/>
</dbReference>
<evidence type="ECO:0000256" key="1">
    <source>
        <dbReference type="PIRSR" id="PIRSR639069-1"/>
    </source>
</evidence>
<dbReference type="GO" id="GO:0052689">
    <property type="term" value="F:carboxylic ester hydrolase activity"/>
    <property type="evidence" value="ECO:0007669"/>
    <property type="project" value="TreeGrafter"/>
</dbReference>
<dbReference type="GO" id="GO:0005976">
    <property type="term" value="P:polysaccharide metabolic process"/>
    <property type="evidence" value="ECO:0007669"/>
    <property type="project" value="TreeGrafter"/>
</dbReference>
<organism evidence="3 4">
    <name type="scientific">Victivallis vadensis</name>
    <dbReference type="NCBI Taxonomy" id="172901"/>
    <lineage>
        <taxon>Bacteria</taxon>
        <taxon>Pseudomonadati</taxon>
        <taxon>Lentisphaerota</taxon>
        <taxon>Lentisphaeria</taxon>
        <taxon>Victivallales</taxon>
        <taxon>Victivallaceae</taxon>
        <taxon>Victivallis</taxon>
    </lineage>
</organism>
<dbReference type="EMBL" id="QEKH01000039">
    <property type="protein sequence ID" value="PVY35637.1"/>
    <property type="molecule type" value="Genomic_DNA"/>
</dbReference>